<dbReference type="PANTHER" id="PTHR43178:SF2">
    <property type="entry name" value="DIHYDROLIPOYLLYSINE-RESIDUE ACETYLTRANSFERASE COMPONENT OF PYRUVATE DEHYDROGENASE COMPLEX"/>
    <property type="match status" value="1"/>
</dbReference>
<keyword evidence="4" id="KW-0012">Acyltransferase</keyword>
<feature type="non-terminal residue" evidence="6">
    <location>
        <position position="79"/>
    </location>
</feature>
<reference evidence="6" key="1">
    <citation type="journal article" date="2015" name="Nature">
        <title>Complex archaea that bridge the gap between prokaryotes and eukaryotes.</title>
        <authorList>
            <person name="Spang A."/>
            <person name="Saw J.H."/>
            <person name="Jorgensen S.L."/>
            <person name="Zaremba-Niedzwiedzka K."/>
            <person name="Martijn J."/>
            <person name="Lind A.E."/>
            <person name="van Eijk R."/>
            <person name="Schleper C."/>
            <person name="Guy L."/>
            <person name="Ettema T.J."/>
        </authorList>
    </citation>
    <scope>NUCLEOTIDE SEQUENCE</scope>
</reference>
<evidence type="ECO:0000256" key="4">
    <source>
        <dbReference type="ARBA" id="ARBA00023315"/>
    </source>
</evidence>
<keyword evidence="3" id="KW-0450">Lipoyl</keyword>
<dbReference type="InterPro" id="IPR011053">
    <property type="entry name" value="Single_hybrid_motif"/>
</dbReference>
<dbReference type="GO" id="GO:0016407">
    <property type="term" value="F:acetyltransferase activity"/>
    <property type="evidence" value="ECO:0007669"/>
    <property type="project" value="TreeGrafter"/>
</dbReference>
<evidence type="ECO:0000259" key="5">
    <source>
        <dbReference type="PROSITE" id="PS50968"/>
    </source>
</evidence>
<proteinExistence type="predicted"/>
<dbReference type="SUPFAM" id="SSF51230">
    <property type="entry name" value="Single hybrid motif"/>
    <property type="match status" value="1"/>
</dbReference>
<accession>A0A0F9NVV8</accession>
<evidence type="ECO:0000256" key="1">
    <source>
        <dbReference type="ARBA" id="ARBA00001938"/>
    </source>
</evidence>
<dbReference type="FunFam" id="2.40.50.100:FF:000009">
    <property type="entry name" value="Acetyltransferase component of pyruvate dehydrogenase complex"/>
    <property type="match status" value="1"/>
</dbReference>
<dbReference type="AlphaFoldDB" id="A0A0F9NVV8"/>
<evidence type="ECO:0000256" key="2">
    <source>
        <dbReference type="ARBA" id="ARBA00022679"/>
    </source>
</evidence>
<dbReference type="GO" id="GO:0031405">
    <property type="term" value="F:lipoic acid binding"/>
    <property type="evidence" value="ECO:0007669"/>
    <property type="project" value="TreeGrafter"/>
</dbReference>
<gene>
    <name evidence="6" type="ORF">LCGC14_0902710</name>
</gene>
<sequence>MSVIEVKVPDIGDFDSVEIIEVLVNEGDDVEENQDIITLESDKAAMEIPSSAAGRIISMKVNVGDKVAEGDVILTLESA</sequence>
<dbReference type="InterPro" id="IPR000089">
    <property type="entry name" value="Biotin_lipoyl"/>
</dbReference>
<dbReference type="PROSITE" id="PS50968">
    <property type="entry name" value="BIOTINYL_LIPOYL"/>
    <property type="match status" value="1"/>
</dbReference>
<dbReference type="EMBL" id="LAZR01002951">
    <property type="protein sequence ID" value="KKN23650.1"/>
    <property type="molecule type" value="Genomic_DNA"/>
</dbReference>
<dbReference type="Pfam" id="PF00364">
    <property type="entry name" value="Biotin_lipoyl"/>
    <property type="match status" value="1"/>
</dbReference>
<keyword evidence="2" id="KW-0808">Transferase</keyword>
<name>A0A0F9NVV8_9ZZZZ</name>
<comment type="caution">
    <text evidence="6">The sequence shown here is derived from an EMBL/GenBank/DDBJ whole genome shotgun (WGS) entry which is preliminary data.</text>
</comment>
<protein>
    <recommendedName>
        <fullName evidence="5">Lipoyl-binding domain-containing protein</fullName>
    </recommendedName>
</protein>
<dbReference type="InterPro" id="IPR050743">
    <property type="entry name" value="2-oxoacid_DH_E2_comp"/>
</dbReference>
<dbReference type="CDD" id="cd06849">
    <property type="entry name" value="lipoyl_domain"/>
    <property type="match status" value="1"/>
</dbReference>
<dbReference type="GO" id="GO:0005737">
    <property type="term" value="C:cytoplasm"/>
    <property type="evidence" value="ECO:0007669"/>
    <property type="project" value="TreeGrafter"/>
</dbReference>
<evidence type="ECO:0000313" key="6">
    <source>
        <dbReference type="EMBL" id="KKN23650.1"/>
    </source>
</evidence>
<dbReference type="PANTHER" id="PTHR43178">
    <property type="entry name" value="DIHYDROLIPOAMIDE ACETYLTRANSFERASE COMPONENT OF PYRUVATE DEHYDROGENASE COMPLEX"/>
    <property type="match status" value="1"/>
</dbReference>
<dbReference type="GO" id="GO:0006086">
    <property type="term" value="P:pyruvate decarboxylation to acetyl-CoA"/>
    <property type="evidence" value="ECO:0007669"/>
    <property type="project" value="TreeGrafter"/>
</dbReference>
<comment type="cofactor">
    <cofactor evidence="1">
        <name>(R)-lipoate</name>
        <dbReference type="ChEBI" id="CHEBI:83088"/>
    </cofactor>
</comment>
<organism evidence="6">
    <name type="scientific">marine sediment metagenome</name>
    <dbReference type="NCBI Taxonomy" id="412755"/>
    <lineage>
        <taxon>unclassified sequences</taxon>
        <taxon>metagenomes</taxon>
        <taxon>ecological metagenomes</taxon>
    </lineage>
</organism>
<dbReference type="Gene3D" id="2.40.50.100">
    <property type="match status" value="1"/>
</dbReference>
<feature type="domain" description="Lipoyl-binding" evidence="5">
    <location>
        <begin position="3"/>
        <end position="77"/>
    </location>
</feature>
<dbReference type="PROSITE" id="PS00189">
    <property type="entry name" value="LIPOYL"/>
    <property type="match status" value="1"/>
</dbReference>
<evidence type="ECO:0000256" key="3">
    <source>
        <dbReference type="ARBA" id="ARBA00022823"/>
    </source>
</evidence>
<dbReference type="InterPro" id="IPR003016">
    <property type="entry name" value="2-oxoA_DH_lipoyl-BS"/>
</dbReference>